<feature type="transmembrane region" description="Helical" evidence="1">
    <location>
        <begin position="64"/>
        <end position="82"/>
    </location>
</feature>
<dbReference type="Pfam" id="PF07885">
    <property type="entry name" value="Ion_trans_2"/>
    <property type="match status" value="1"/>
</dbReference>
<keyword evidence="3" id="KW-0406">Ion transport</keyword>
<keyword evidence="4" id="KW-1185">Reference proteome</keyword>
<name>A0ABT1N1Y0_9GAMM</name>
<evidence type="ECO:0000256" key="1">
    <source>
        <dbReference type="SAM" id="Phobius"/>
    </source>
</evidence>
<dbReference type="PRINTS" id="PR00169">
    <property type="entry name" value="KCHANNEL"/>
</dbReference>
<keyword evidence="3" id="KW-0407">Ion channel</keyword>
<comment type="caution">
    <text evidence="3">The sequence shown here is derived from an EMBL/GenBank/DDBJ whole genome shotgun (WGS) entry which is preliminary data.</text>
</comment>
<evidence type="ECO:0000313" key="4">
    <source>
        <dbReference type="Proteomes" id="UP001524460"/>
    </source>
</evidence>
<dbReference type="SUPFAM" id="SSF81324">
    <property type="entry name" value="Voltage-gated potassium channels"/>
    <property type="match status" value="1"/>
</dbReference>
<organism evidence="3 4">
    <name type="scientific">Photobacterium pectinilyticum</name>
    <dbReference type="NCBI Taxonomy" id="2906793"/>
    <lineage>
        <taxon>Bacteria</taxon>
        <taxon>Pseudomonadati</taxon>
        <taxon>Pseudomonadota</taxon>
        <taxon>Gammaproteobacteria</taxon>
        <taxon>Vibrionales</taxon>
        <taxon>Vibrionaceae</taxon>
        <taxon>Photobacterium</taxon>
    </lineage>
</organism>
<accession>A0ABT1N1Y0</accession>
<dbReference type="RefSeq" id="WP_255042759.1">
    <property type="nucleotide sequence ID" value="NZ_JANEYT010000023.1"/>
</dbReference>
<evidence type="ECO:0000313" key="3">
    <source>
        <dbReference type="EMBL" id="MCQ1058745.1"/>
    </source>
</evidence>
<dbReference type="GO" id="GO:0034220">
    <property type="term" value="P:monoatomic ion transmembrane transport"/>
    <property type="evidence" value="ECO:0007669"/>
    <property type="project" value="UniProtKB-KW"/>
</dbReference>
<protein>
    <submittedName>
        <fullName evidence="3">Potassium channel family protein</fullName>
    </submittedName>
</protein>
<feature type="transmembrane region" description="Helical" evidence="1">
    <location>
        <begin position="162"/>
        <end position="179"/>
    </location>
</feature>
<sequence>MGKKITEKNNFYYLTTALILLLVSSSLDQVLHITWLDKIMQGITLLTFAVCLMSLRFDSGWYRFLLSLAVVWIGLVIVKELFDFKQTDVAMLVLMLSFFFGTFKSIMRQILFTGSIDNNKVVGSLALFLLLGLMWAITYLLILEFSPESFTGLEAKDWGDNFSNAAYFSFVTLTTLGYGDISPISPFAQVIVYLEATAGVFYMAIVVASLVGASQNSQENNDG</sequence>
<dbReference type="EMBL" id="JANEYT010000023">
    <property type="protein sequence ID" value="MCQ1058745.1"/>
    <property type="molecule type" value="Genomic_DNA"/>
</dbReference>
<feature type="transmembrane region" description="Helical" evidence="1">
    <location>
        <begin position="88"/>
        <end position="107"/>
    </location>
</feature>
<gene>
    <name evidence="3" type="ORF">NHN17_11840</name>
</gene>
<dbReference type="InterPro" id="IPR013099">
    <property type="entry name" value="K_chnl_dom"/>
</dbReference>
<dbReference type="Proteomes" id="UP001524460">
    <property type="component" value="Unassembled WGS sequence"/>
</dbReference>
<keyword evidence="1" id="KW-1133">Transmembrane helix</keyword>
<dbReference type="Gene3D" id="1.10.287.70">
    <property type="match status" value="1"/>
</dbReference>
<proteinExistence type="predicted"/>
<feature type="transmembrane region" description="Helical" evidence="1">
    <location>
        <begin position="191"/>
        <end position="213"/>
    </location>
</feature>
<feature type="domain" description="Potassium channel" evidence="2">
    <location>
        <begin position="142"/>
        <end position="211"/>
    </location>
</feature>
<keyword evidence="1" id="KW-0812">Transmembrane</keyword>
<feature type="transmembrane region" description="Helical" evidence="1">
    <location>
        <begin position="12"/>
        <end position="33"/>
    </location>
</feature>
<keyword evidence="1" id="KW-0472">Membrane</keyword>
<feature type="transmembrane region" description="Helical" evidence="1">
    <location>
        <begin position="119"/>
        <end position="142"/>
    </location>
</feature>
<evidence type="ECO:0000259" key="2">
    <source>
        <dbReference type="Pfam" id="PF07885"/>
    </source>
</evidence>
<keyword evidence="3" id="KW-0813">Transport</keyword>
<reference evidence="3 4" key="1">
    <citation type="submission" date="2022-07" db="EMBL/GenBank/DDBJ databases">
        <title>Photobacterium pectinilyticum sp. nov., a marine bacterium isolated from surface seawater of Qingdao offshore.</title>
        <authorList>
            <person name="Wang X."/>
        </authorList>
    </citation>
    <scope>NUCLEOTIDE SEQUENCE [LARGE SCALE GENOMIC DNA]</scope>
    <source>
        <strain evidence="3 4">ZSDE20</strain>
    </source>
</reference>